<dbReference type="InterPro" id="IPR015421">
    <property type="entry name" value="PyrdxlP-dep_Trfase_major"/>
</dbReference>
<dbReference type="AlphaFoldDB" id="A0A173DYT1"/>
<organism evidence="8 9">
    <name type="scientific">Chlamydia gallinacea 08-1274/3</name>
    <dbReference type="NCBI Taxonomy" id="1143323"/>
    <lineage>
        <taxon>Bacteria</taxon>
        <taxon>Pseudomonadati</taxon>
        <taxon>Chlamydiota</taxon>
        <taxon>Chlamydiia</taxon>
        <taxon>Chlamydiales</taxon>
        <taxon>Chlamydiaceae</taxon>
        <taxon>Chlamydia/Chlamydophila group</taxon>
        <taxon>Chlamydia</taxon>
    </lineage>
</organism>
<dbReference type="OrthoDB" id="9766445at2"/>
<evidence type="ECO:0000313" key="8">
    <source>
        <dbReference type="EMBL" id="ANG66080.1"/>
    </source>
</evidence>
<dbReference type="GO" id="GO:0042802">
    <property type="term" value="F:identical protein binding"/>
    <property type="evidence" value="ECO:0007669"/>
    <property type="project" value="TreeGrafter"/>
</dbReference>
<dbReference type="InterPro" id="IPR015424">
    <property type="entry name" value="PyrdxlP-dep_Trfase"/>
</dbReference>
<feature type="domain" description="Aminotransferase class I/classII large" evidence="7">
    <location>
        <begin position="29"/>
        <end position="385"/>
    </location>
</feature>
<comment type="cofactor">
    <cofactor evidence="1">
        <name>pyridoxal 5'-phosphate</name>
        <dbReference type="ChEBI" id="CHEBI:597326"/>
    </cofactor>
</comment>
<dbReference type="Gene3D" id="3.90.1150.10">
    <property type="entry name" value="Aspartate Aminotransferase, domain 1"/>
    <property type="match status" value="1"/>
</dbReference>
<keyword evidence="5 8" id="KW-0808">Transferase</keyword>
<evidence type="ECO:0000256" key="1">
    <source>
        <dbReference type="ARBA" id="ARBA00001933"/>
    </source>
</evidence>
<comment type="subunit">
    <text evidence="3">Homodimer.</text>
</comment>
<accession>A0A173DYT1</accession>
<evidence type="ECO:0000259" key="7">
    <source>
        <dbReference type="Pfam" id="PF00155"/>
    </source>
</evidence>
<keyword evidence="6" id="KW-0663">Pyridoxal phosphate</keyword>
<keyword evidence="4 8" id="KW-0032">Aminotransferase</keyword>
<dbReference type="EMBL" id="CP015840">
    <property type="protein sequence ID" value="ANG66080.1"/>
    <property type="molecule type" value="Genomic_DNA"/>
</dbReference>
<dbReference type="CDD" id="cd00609">
    <property type="entry name" value="AAT_like"/>
    <property type="match status" value="1"/>
</dbReference>
<dbReference type="GO" id="GO:0030170">
    <property type="term" value="F:pyridoxal phosphate binding"/>
    <property type="evidence" value="ECO:0007669"/>
    <property type="project" value="InterPro"/>
</dbReference>
<evidence type="ECO:0000256" key="3">
    <source>
        <dbReference type="ARBA" id="ARBA00011738"/>
    </source>
</evidence>
<sequence>MSFFNQLPTYPSDSILGLQKTFLEDSREDKVNLVIGSYEDPQRSYGGLSCVHKAQDLLLKDEMNKRYLPIRGLSLFLEEMRKLIFGTISSEYLVDSQALGGTGALHLGAKIFSIAYPSGRVYIPEQTWGNHIRIFSQQGLEVLRYPYYNSSTKALVFEETLACLKSIPQYSMVLLQCCCHNPTGKDFTEEMWQSLAKLMQERKLIPFFDTAYLGFGEGFELDKRPLGIFIQQGIPVFVAACASKNFSLYGERVGYFAAYSQHPEDLLKISSCLEEKIRGEYSSPPRHGASIVSTILSDALLRKEWLCELETIRQDIRRIREKFVQVMRNYLGHSFDFILSQKGFFGYPGFSEDQVRFLRVEKGIYTTSGARFNLKGITEDTIDRVAQGFAEAYQIEKSNVVKK</sequence>
<dbReference type="STRING" id="1143323.M787_001935"/>
<dbReference type="InterPro" id="IPR000796">
    <property type="entry name" value="Asp_trans"/>
</dbReference>
<dbReference type="PRINTS" id="PR00799">
    <property type="entry name" value="TRANSAMINASE"/>
</dbReference>
<name>A0A173DYT1_9CHLA</name>
<dbReference type="PANTHER" id="PTHR11879">
    <property type="entry name" value="ASPARTATE AMINOTRANSFERASE"/>
    <property type="match status" value="1"/>
</dbReference>
<comment type="similarity">
    <text evidence="2">Belongs to the class-I pyridoxal-phosphate-dependent aminotransferase family.</text>
</comment>
<proteinExistence type="inferred from homology"/>
<gene>
    <name evidence="8" type="ORF">M787_001935</name>
</gene>
<dbReference type="PANTHER" id="PTHR11879:SF22">
    <property type="entry name" value="ASPARTATE AMINOTRANSFERASE, MITOCHONDRIAL"/>
    <property type="match status" value="1"/>
</dbReference>
<dbReference type="RefSeq" id="WP_021828779.1">
    <property type="nucleotide sequence ID" value="NZ_CP015840.1"/>
</dbReference>
<evidence type="ECO:0000313" key="9">
    <source>
        <dbReference type="Proteomes" id="UP000019147"/>
    </source>
</evidence>
<dbReference type="GO" id="GO:0008483">
    <property type="term" value="F:transaminase activity"/>
    <property type="evidence" value="ECO:0007669"/>
    <property type="project" value="UniProtKB-KW"/>
</dbReference>
<dbReference type="Proteomes" id="UP000019147">
    <property type="component" value="Chromosome"/>
</dbReference>
<dbReference type="NCBIfam" id="NF006719">
    <property type="entry name" value="PRK09257.1"/>
    <property type="match status" value="1"/>
</dbReference>
<dbReference type="SUPFAM" id="SSF53383">
    <property type="entry name" value="PLP-dependent transferases"/>
    <property type="match status" value="1"/>
</dbReference>
<evidence type="ECO:0000256" key="2">
    <source>
        <dbReference type="ARBA" id="ARBA00007441"/>
    </source>
</evidence>
<protein>
    <submittedName>
        <fullName evidence="8">Aromatic amino acid aminotransferase</fullName>
    </submittedName>
</protein>
<dbReference type="GO" id="GO:0006520">
    <property type="term" value="P:amino acid metabolic process"/>
    <property type="evidence" value="ECO:0007669"/>
    <property type="project" value="InterPro"/>
</dbReference>
<dbReference type="InterPro" id="IPR015422">
    <property type="entry name" value="PyrdxlP-dep_Trfase_small"/>
</dbReference>
<dbReference type="Gene3D" id="3.40.640.10">
    <property type="entry name" value="Type I PLP-dependent aspartate aminotransferase-like (Major domain)"/>
    <property type="match status" value="1"/>
</dbReference>
<reference evidence="8 9" key="1">
    <citation type="journal article" date="2014" name="Syst. Appl. Microbiol.">
        <title>Evidence for the existence of two new members of the family Chlamydiaceae and proposal of Chlamydia avium sp. nov. and Chlamydia gallinacea sp. nov.</title>
        <authorList>
            <person name="Sachse K."/>
            <person name="Laroucau K."/>
            <person name="Riege K."/>
            <person name="Wehner S."/>
            <person name="Dilcher M."/>
            <person name="Creasy H.H."/>
            <person name="Weidmann M."/>
            <person name="Myers G."/>
            <person name="Vorimore F."/>
            <person name="Vicari N."/>
            <person name="Magnino S."/>
            <person name="Liebler-Tenorio E."/>
            <person name="Ruettger A."/>
            <person name="Bavoil P.M."/>
            <person name="Hufert F.T."/>
            <person name="Rossello-Mora R."/>
            <person name="Marz M."/>
        </authorList>
    </citation>
    <scope>NUCLEOTIDE SEQUENCE [LARGE SCALE GENOMIC DNA]</scope>
    <source>
        <strain evidence="8 9">08-1274/3</strain>
    </source>
</reference>
<evidence type="ECO:0000256" key="5">
    <source>
        <dbReference type="ARBA" id="ARBA00022679"/>
    </source>
</evidence>
<dbReference type="Pfam" id="PF00155">
    <property type="entry name" value="Aminotran_1_2"/>
    <property type="match status" value="1"/>
</dbReference>
<dbReference type="KEGG" id="cgz:M787_001935"/>
<dbReference type="eggNOG" id="COG1448">
    <property type="taxonomic scope" value="Bacteria"/>
</dbReference>
<dbReference type="InterPro" id="IPR004839">
    <property type="entry name" value="Aminotransferase_I/II_large"/>
</dbReference>
<evidence type="ECO:0000256" key="4">
    <source>
        <dbReference type="ARBA" id="ARBA00022576"/>
    </source>
</evidence>
<dbReference type="GeneID" id="81478063"/>
<evidence type="ECO:0000256" key="6">
    <source>
        <dbReference type="ARBA" id="ARBA00022898"/>
    </source>
</evidence>